<keyword evidence="6" id="KW-0479">Metal-binding</keyword>
<dbReference type="GO" id="GO:0016740">
    <property type="term" value="F:transferase activity"/>
    <property type="evidence" value="ECO:0007669"/>
    <property type="project" value="UniProtKB-KW"/>
</dbReference>
<dbReference type="GO" id="GO:0005524">
    <property type="term" value="F:ATP binding"/>
    <property type="evidence" value="ECO:0007669"/>
    <property type="project" value="UniProtKB-KW"/>
</dbReference>
<dbReference type="InterPro" id="IPR027417">
    <property type="entry name" value="P-loop_NTPase"/>
</dbReference>
<keyword evidence="11" id="KW-0808">Transferase</keyword>
<evidence type="ECO:0000256" key="1">
    <source>
        <dbReference type="ARBA" id="ARBA00004496"/>
    </source>
</evidence>
<dbReference type="Proteomes" id="UP000176914">
    <property type="component" value="Unassembled WGS sequence"/>
</dbReference>
<dbReference type="PANTHER" id="PTHR33540:SF2">
    <property type="entry name" value="TRNA THREONYLCARBAMOYLADENOSINE BIOSYNTHESIS PROTEIN TSAE"/>
    <property type="match status" value="1"/>
</dbReference>
<evidence type="ECO:0000256" key="9">
    <source>
        <dbReference type="ARBA" id="ARBA00022842"/>
    </source>
</evidence>
<dbReference type="EMBL" id="MFLL01000010">
    <property type="protein sequence ID" value="OGG69643.1"/>
    <property type="molecule type" value="Genomic_DNA"/>
</dbReference>
<evidence type="ECO:0000256" key="4">
    <source>
        <dbReference type="ARBA" id="ARBA00022490"/>
    </source>
</evidence>
<gene>
    <name evidence="11" type="ORF">A3C20_03935</name>
</gene>
<keyword evidence="5" id="KW-0819">tRNA processing</keyword>
<dbReference type="GO" id="GO:0002949">
    <property type="term" value="P:tRNA threonylcarbamoyladenosine modification"/>
    <property type="evidence" value="ECO:0007669"/>
    <property type="project" value="InterPro"/>
</dbReference>
<evidence type="ECO:0000256" key="5">
    <source>
        <dbReference type="ARBA" id="ARBA00022694"/>
    </source>
</evidence>
<evidence type="ECO:0000313" key="12">
    <source>
        <dbReference type="Proteomes" id="UP000176914"/>
    </source>
</evidence>
<dbReference type="PANTHER" id="PTHR33540">
    <property type="entry name" value="TRNA THREONYLCARBAMOYLADENOSINE BIOSYNTHESIS PROTEIN TSAE"/>
    <property type="match status" value="1"/>
</dbReference>
<reference evidence="11 12" key="1">
    <citation type="journal article" date="2016" name="Nat. Commun.">
        <title>Thousands of microbial genomes shed light on interconnected biogeochemical processes in an aquifer system.</title>
        <authorList>
            <person name="Anantharaman K."/>
            <person name="Brown C.T."/>
            <person name="Hug L.A."/>
            <person name="Sharon I."/>
            <person name="Castelle C.J."/>
            <person name="Probst A.J."/>
            <person name="Thomas B.C."/>
            <person name="Singh A."/>
            <person name="Wilkins M.J."/>
            <person name="Karaoz U."/>
            <person name="Brodie E.L."/>
            <person name="Williams K.H."/>
            <person name="Hubbard S.S."/>
            <person name="Banfield J.F."/>
        </authorList>
    </citation>
    <scope>NUCLEOTIDE SEQUENCE [LARGE SCALE GENOMIC DNA]</scope>
</reference>
<dbReference type="NCBIfam" id="TIGR00150">
    <property type="entry name" value="T6A_YjeE"/>
    <property type="match status" value="1"/>
</dbReference>
<evidence type="ECO:0000256" key="2">
    <source>
        <dbReference type="ARBA" id="ARBA00007599"/>
    </source>
</evidence>
<evidence type="ECO:0000256" key="8">
    <source>
        <dbReference type="ARBA" id="ARBA00022840"/>
    </source>
</evidence>
<dbReference type="InterPro" id="IPR003442">
    <property type="entry name" value="T6A_TsaE"/>
</dbReference>
<dbReference type="AlphaFoldDB" id="A0A1F6E7F8"/>
<evidence type="ECO:0000256" key="6">
    <source>
        <dbReference type="ARBA" id="ARBA00022723"/>
    </source>
</evidence>
<comment type="subcellular location">
    <subcellularLocation>
        <location evidence="1">Cytoplasm</location>
    </subcellularLocation>
</comment>
<dbReference type="Pfam" id="PF02367">
    <property type="entry name" value="TsaE"/>
    <property type="match status" value="1"/>
</dbReference>
<dbReference type="GO" id="GO:0046872">
    <property type="term" value="F:metal ion binding"/>
    <property type="evidence" value="ECO:0007669"/>
    <property type="project" value="UniProtKB-KW"/>
</dbReference>
<keyword evidence="4" id="KW-0963">Cytoplasm</keyword>
<keyword evidence="7" id="KW-0547">Nucleotide-binding</keyword>
<organism evidence="11 12">
    <name type="scientific">Candidatus Kaiserbacteria bacterium RIFCSPHIGHO2_02_FULL_55_25</name>
    <dbReference type="NCBI Taxonomy" id="1798498"/>
    <lineage>
        <taxon>Bacteria</taxon>
        <taxon>Candidatus Kaiseribacteriota</taxon>
    </lineage>
</organism>
<comment type="similarity">
    <text evidence="2">Belongs to the TsaE family.</text>
</comment>
<proteinExistence type="inferred from homology"/>
<evidence type="ECO:0000313" key="11">
    <source>
        <dbReference type="EMBL" id="OGG69643.1"/>
    </source>
</evidence>
<keyword evidence="8" id="KW-0067">ATP-binding</keyword>
<sequence>MQERTDSGEQLKSLAQKYVHALSPRSRATIVALSGELGAGKTTFVQGVAATLGIRETVASPTFVIEKVYELEGQKWERLIHIDAYRLKSAHELEVLGWKEITADSANLILLEWPERVPELIPRDALRVFIDIENDGRIISIDYGGKEKN</sequence>
<evidence type="ECO:0000256" key="7">
    <source>
        <dbReference type="ARBA" id="ARBA00022741"/>
    </source>
</evidence>
<evidence type="ECO:0000256" key="3">
    <source>
        <dbReference type="ARBA" id="ARBA00019010"/>
    </source>
</evidence>
<keyword evidence="9" id="KW-0460">Magnesium</keyword>
<evidence type="ECO:0000256" key="10">
    <source>
        <dbReference type="ARBA" id="ARBA00032441"/>
    </source>
</evidence>
<name>A0A1F6E7F8_9BACT</name>
<comment type="caution">
    <text evidence="11">The sequence shown here is derived from an EMBL/GenBank/DDBJ whole genome shotgun (WGS) entry which is preliminary data.</text>
</comment>
<dbReference type="Gene3D" id="3.40.50.300">
    <property type="entry name" value="P-loop containing nucleotide triphosphate hydrolases"/>
    <property type="match status" value="1"/>
</dbReference>
<accession>A0A1F6E7F8</accession>
<protein>
    <recommendedName>
        <fullName evidence="3">tRNA threonylcarbamoyladenosine biosynthesis protein TsaE</fullName>
    </recommendedName>
    <alternativeName>
        <fullName evidence="10">t(6)A37 threonylcarbamoyladenosine biosynthesis protein TsaE</fullName>
    </alternativeName>
</protein>
<dbReference type="GO" id="GO:0005737">
    <property type="term" value="C:cytoplasm"/>
    <property type="evidence" value="ECO:0007669"/>
    <property type="project" value="UniProtKB-SubCell"/>
</dbReference>
<dbReference type="SUPFAM" id="SSF52540">
    <property type="entry name" value="P-loop containing nucleoside triphosphate hydrolases"/>
    <property type="match status" value="1"/>
</dbReference>